<gene>
    <name evidence="2" type="ORF">H0H28_06320</name>
</gene>
<accession>A0A838WT72</accession>
<name>A0A838WT72_9CORY</name>
<keyword evidence="3" id="KW-1185">Reference proteome</keyword>
<dbReference type="GeneID" id="74902978"/>
<dbReference type="RefSeq" id="WP_153257542.1">
    <property type="nucleotide sequence ID" value="NZ_CP038157.1"/>
</dbReference>
<dbReference type="AlphaFoldDB" id="A0A838WT72"/>
<dbReference type="EMBL" id="JACEOR010000229">
    <property type="protein sequence ID" value="MBA4504944.1"/>
    <property type="molecule type" value="Genomic_DNA"/>
</dbReference>
<feature type="region of interest" description="Disordered" evidence="1">
    <location>
        <begin position="1"/>
        <end position="20"/>
    </location>
</feature>
<proteinExistence type="predicted"/>
<protein>
    <submittedName>
        <fullName evidence="2">Uncharacterized protein</fullName>
    </submittedName>
</protein>
<reference evidence="2 3" key="1">
    <citation type="submission" date="2020-07" db="EMBL/GenBank/DDBJ databases">
        <authorList>
            <person name="Khare M."/>
        </authorList>
    </citation>
    <scope>NUCLEOTIDE SEQUENCE [LARGE SCALE GENOMIC DNA]</scope>
    <source>
        <strain evidence="2 3">P8776</strain>
    </source>
</reference>
<sequence>MDSLGPYSADPSSRFAPDGTHSCAIVEASGDNEPDMVVTVNAPHSAACTSLPR</sequence>
<evidence type="ECO:0000313" key="3">
    <source>
        <dbReference type="Proteomes" id="UP000580709"/>
    </source>
</evidence>
<evidence type="ECO:0000313" key="2">
    <source>
        <dbReference type="EMBL" id="MBA4504944.1"/>
    </source>
</evidence>
<comment type="caution">
    <text evidence="2">The sequence shown here is derived from an EMBL/GenBank/DDBJ whole genome shotgun (WGS) entry which is preliminary data.</text>
</comment>
<organism evidence="2 3">
    <name type="scientific">Corynebacterium sanguinis</name>
    <dbReference type="NCBI Taxonomy" id="2594913"/>
    <lineage>
        <taxon>Bacteria</taxon>
        <taxon>Bacillati</taxon>
        <taxon>Actinomycetota</taxon>
        <taxon>Actinomycetes</taxon>
        <taxon>Mycobacteriales</taxon>
        <taxon>Corynebacteriaceae</taxon>
        <taxon>Corynebacterium</taxon>
    </lineage>
</organism>
<evidence type="ECO:0000256" key="1">
    <source>
        <dbReference type="SAM" id="MobiDB-lite"/>
    </source>
</evidence>
<dbReference type="Proteomes" id="UP000580709">
    <property type="component" value="Unassembled WGS sequence"/>
</dbReference>